<protein>
    <submittedName>
        <fullName evidence="2">Uncharacterized protein</fullName>
    </submittedName>
</protein>
<feature type="compositionally biased region" description="Low complexity" evidence="1">
    <location>
        <begin position="50"/>
        <end position="64"/>
    </location>
</feature>
<reference evidence="2" key="1">
    <citation type="submission" date="2022-10" db="EMBL/GenBank/DDBJ databases">
        <title>Culturing micro-colonial fungi from biological soil crusts in the Mojave desert and describing Neophaeococcomyces mojavensis, and introducing the new genera and species Taxawa tesnikishii.</title>
        <authorList>
            <person name="Kurbessoian T."/>
            <person name="Stajich J.E."/>
        </authorList>
    </citation>
    <scope>NUCLEOTIDE SEQUENCE</scope>
    <source>
        <strain evidence="2">TK_1</strain>
    </source>
</reference>
<feature type="compositionally biased region" description="Basic and acidic residues" evidence="1">
    <location>
        <begin position="117"/>
        <end position="137"/>
    </location>
</feature>
<feature type="compositionally biased region" description="Polar residues" evidence="1">
    <location>
        <begin position="70"/>
        <end position="85"/>
    </location>
</feature>
<feature type="compositionally biased region" description="Low complexity" evidence="1">
    <location>
        <begin position="1"/>
        <end position="10"/>
    </location>
</feature>
<comment type="caution">
    <text evidence="2">The sequence shown here is derived from an EMBL/GenBank/DDBJ whole genome shotgun (WGS) entry which is preliminary data.</text>
</comment>
<feature type="compositionally biased region" description="Basic and acidic residues" evidence="1">
    <location>
        <begin position="648"/>
        <end position="677"/>
    </location>
</feature>
<evidence type="ECO:0000256" key="1">
    <source>
        <dbReference type="SAM" id="MobiDB-lite"/>
    </source>
</evidence>
<feature type="compositionally biased region" description="Basic residues" evidence="1">
    <location>
        <begin position="26"/>
        <end position="36"/>
    </location>
</feature>
<keyword evidence="3" id="KW-1185">Reference proteome</keyword>
<accession>A0ABQ9NTZ2</accession>
<gene>
    <name evidence="2" type="ORF">H2201_004013</name>
</gene>
<name>A0ABQ9NTZ2_9PEZI</name>
<organism evidence="2 3">
    <name type="scientific">Coniosporium apollinis</name>
    <dbReference type="NCBI Taxonomy" id="61459"/>
    <lineage>
        <taxon>Eukaryota</taxon>
        <taxon>Fungi</taxon>
        <taxon>Dikarya</taxon>
        <taxon>Ascomycota</taxon>
        <taxon>Pezizomycotina</taxon>
        <taxon>Dothideomycetes</taxon>
        <taxon>Dothideomycetes incertae sedis</taxon>
        <taxon>Coniosporium</taxon>
    </lineage>
</organism>
<feature type="compositionally biased region" description="Polar residues" evidence="1">
    <location>
        <begin position="588"/>
        <end position="614"/>
    </location>
</feature>
<sequence length="1070" mass="117597">MHPSTPTSQPQSPPTSPPRPSSEKFKRFKTFLQRRRSAADSKSGKDNRLSASSSFLSMKSSGNSPRDSGHSQNASQQTLTPSSTPQPAPDVASMLSNAASPYKDQSGHLPPIVKSQLRTEELTRALTKDRVEERPVEAEAEEFEGAGPTPTKGPDDPAKHTELDGIITLPLHTASSSGSSREWDPLRPPSPYEAPLQPPIPDEPPLRPPVSYEPASPLDGRVPFSKAKVTFAVDVSGSTQGYVLEQETLAVKTISGLLSSNSKREACILPWNHTAQSSLRVQETHRMTSSGGTDPTVLTNSENPRERLRASALWFLLTDGQIEEHTVNGFALGIADTGLHGTASVIMLFGYRPYRPFNCNISVGLSVFAVTPDCLFLFHDITKKTVFVFQCKGCFMDLLDEEEEVVLSESTSWEDLPRISYDVLARLRIPEPQKFTKDQIALQSRKVIDLNIYCDRLDEGTTSEIFDKDDDLKSILLTAQTRGRRDDVERWISKRRLQAEDPLRIQRQDVNDRASKLACEVFSALQSNSSDIEPARLALLQGQLRRAHEVNFEALTTQINSKRDSVAVRDVVVTDALARLELGKNSRRGSSCPSMLSPVSPSRSRQFSTGTAANVTVRPRAIQEGLLTSSPRPSKQAHRNVTHLRGHGSKEQQQHLDSHEPHQRHAERSQNEPERGHPSNGGFLFTPGFTASATKRADQCFHGTCSICRKEDTILALLFKPPPAEAHTDGFPEPGDQTELPYPLVAGRFPETDVIFPRLACEACSFFLARARLPSSDPSPIITGALPLVRLDTSTANKKTFLKTLEKIFEKRFDPGNLDLVFLAVLHNTTDYLTAGDADSNEVSPSPAELLRALKWASTTVSRVARISPALTPTPAPPPKVELAALLARNLRSAELLTVTPLIAHPLECFGFLLRAAADLTACGALSVPNDQPGDEDVFAGAVLARLLYHLAESHYAFQAERNQQEATRKLEAVVLRKQASAPVEDAPPAVSVTKRAVDAISFRQLEGSYLLSHNDGAIFRALGPWWGPVEQRCPSAIAVFLRILLEEGKKWRDAGEAYCVIRRALSKHE</sequence>
<dbReference type="EMBL" id="JAPDRL010000024">
    <property type="protein sequence ID" value="KAJ9665889.1"/>
    <property type="molecule type" value="Genomic_DNA"/>
</dbReference>
<feature type="region of interest" description="Disordered" evidence="1">
    <location>
        <begin position="585"/>
        <end position="687"/>
    </location>
</feature>
<proteinExistence type="predicted"/>
<feature type="compositionally biased region" description="Basic and acidic residues" evidence="1">
    <location>
        <begin position="153"/>
        <end position="163"/>
    </location>
</feature>
<dbReference type="Proteomes" id="UP001172684">
    <property type="component" value="Unassembled WGS sequence"/>
</dbReference>
<feature type="compositionally biased region" description="Pro residues" evidence="1">
    <location>
        <begin position="11"/>
        <end position="20"/>
    </location>
</feature>
<feature type="compositionally biased region" description="Pro residues" evidence="1">
    <location>
        <begin position="186"/>
        <end position="208"/>
    </location>
</feature>
<feature type="compositionally biased region" description="Basic residues" evidence="1">
    <location>
        <begin position="635"/>
        <end position="647"/>
    </location>
</feature>
<feature type="compositionally biased region" description="Basic and acidic residues" evidence="1">
    <location>
        <begin position="37"/>
        <end position="48"/>
    </location>
</feature>
<evidence type="ECO:0000313" key="3">
    <source>
        <dbReference type="Proteomes" id="UP001172684"/>
    </source>
</evidence>
<feature type="region of interest" description="Disordered" evidence="1">
    <location>
        <begin position="1"/>
        <end position="212"/>
    </location>
</feature>
<evidence type="ECO:0000313" key="2">
    <source>
        <dbReference type="EMBL" id="KAJ9665889.1"/>
    </source>
</evidence>